<dbReference type="PANTHER" id="PTHR36182:SF1">
    <property type="entry name" value="PROTEIN, PUTATIVE (AFU_ORTHOLOGUE AFUA_6G10930)-RELATED"/>
    <property type="match status" value="1"/>
</dbReference>
<feature type="signal peptide" evidence="2">
    <location>
        <begin position="1"/>
        <end position="22"/>
    </location>
</feature>
<comment type="caution">
    <text evidence="3">The sequence shown here is derived from an EMBL/GenBank/DDBJ whole genome shotgun (WGS) entry which is preliminary data.</text>
</comment>
<reference evidence="3 4" key="1">
    <citation type="submission" date="2023-04" db="EMBL/GenBank/DDBJ databases">
        <title>Genome of Basidiobolus ranarum AG-B5.</title>
        <authorList>
            <person name="Stajich J.E."/>
            <person name="Carter-House D."/>
            <person name="Gryganskyi A."/>
        </authorList>
    </citation>
    <scope>NUCLEOTIDE SEQUENCE [LARGE SCALE GENOMIC DNA]</scope>
    <source>
        <strain evidence="3 4">AG-B5</strain>
    </source>
</reference>
<dbReference type="Gene3D" id="2.70.50.70">
    <property type="match status" value="1"/>
</dbReference>
<evidence type="ECO:0008006" key="5">
    <source>
        <dbReference type="Google" id="ProtNLM"/>
    </source>
</evidence>
<organism evidence="3 4">
    <name type="scientific">Basidiobolus ranarum</name>
    <dbReference type="NCBI Taxonomy" id="34480"/>
    <lineage>
        <taxon>Eukaryota</taxon>
        <taxon>Fungi</taxon>
        <taxon>Fungi incertae sedis</taxon>
        <taxon>Zoopagomycota</taxon>
        <taxon>Entomophthoromycotina</taxon>
        <taxon>Basidiobolomycetes</taxon>
        <taxon>Basidiobolales</taxon>
        <taxon>Basidiobolaceae</taxon>
        <taxon>Basidiobolus</taxon>
    </lineage>
</organism>
<feature type="compositionally biased region" description="Basic residues" evidence="1">
    <location>
        <begin position="219"/>
        <end position="229"/>
    </location>
</feature>
<dbReference type="Proteomes" id="UP001479436">
    <property type="component" value="Unassembled WGS sequence"/>
</dbReference>
<sequence length="272" mass="28976">MALSKLSISALALLSLTPYAFGHMDMIQPPPRESQYNPTYKGTPDYDMASPLDPSKWPFPCRGYGKGGVVQTVKAGGSIPVKIGGSAPHNGGHCQFAISFDDKTFAVIKDVFDNCLIASRDYSVQIPAGAPSGKATFAWAWINKTGNREYYMNCADIEIQGTPNGSISGPKLLVADLPGFPTIPEFTNGGYSGKDLFAKRPTVKITSSGGGQVTPKPIKPTKPKSKKPSKPVPTTKPAHQTCPPSQAKDAYHSSQAKEAYHSPQACEACQAN</sequence>
<accession>A0ABR2VNI1</accession>
<evidence type="ECO:0000313" key="4">
    <source>
        <dbReference type="Proteomes" id="UP001479436"/>
    </source>
</evidence>
<feature type="chain" id="PRO_5047207772" description="Chitin-binding type-4 domain-containing protein" evidence="2">
    <location>
        <begin position="23"/>
        <end position="272"/>
    </location>
</feature>
<feature type="region of interest" description="Disordered" evidence="1">
    <location>
        <begin position="203"/>
        <end position="272"/>
    </location>
</feature>
<dbReference type="PANTHER" id="PTHR36182">
    <property type="entry name" value="PROTEIN, PUTATIVE (AFU_ORTHOLOGUE AFUA_6G10930)-RELATED"/>
    <property type="match status" value="1"/>
</dbReference>
<gene>
    <name evidence="3" type="ORF">K7432_015239</name>
</gene>
<keyword evidence="2" id="KW-0732">Signal</keyword>
<name>A0ABR2VNI1_9FUNG</name>
<proteinExistence type="predicted"/>
<evidence type="ECO:0000256" key="1">
    <source>
        <dbReference type="SAM" id="MobiDB-lite"/>
    </source>
</evidence>
<protein>
    <recommendedName>
        <fullName evidence="5">Chitin-binding type-4 domain-containing protein</fullName>
    </recommendedName>
</protein>
<dbReference type="EMBL" id="JASJQH010008873">
    <property type="protein sequence ID" value="KAK9686185.1"/>
    <property type="molecule type" value="Genomic_DNA"/>
</dbReference>
<evidence type="ECO:0000256" key="2">
    <source>
        <dbReference type="SAM" id="SignalP"/>
    </source>
</evidence>
<evidence type="ECO:0000313" key="3">
    <source>
        <dbReference type="EMBL" id="KAK9686185.1"/>
    </source>
</evidence>
<keyword evidence="4" id="KW-1185">Reference proteome</keyword>